<keyword evidence="4 10" id="KW-1133">Transmembrane helix</keyword>
<dbReference type="Proteomes" id="UP000243904">
    <property type="component" value="Chromosome I"/>
</dbReference>
<feature type="transmembrane region" description="Helical" evidence="10">
    <location>
        <begin position="161"/>
        <end position="185"/>
    </location>
</feature>
<keyword evidence="5" id="KW-0406">Ion transport</keyword>
<evidence type="ECO:0000256" key="6">
    <source>
        <dbReference type="ARBA" id="ARBA00023136"/>
    </source>
</evidence>
<dbReference type="PANTHER" id="PTHR43427">
    <property type="entry name" value="CHLORIDE CHANNEL PROTEIN CLC-E"/>
    <property type="match status" value="1"/>
</dbReference>
<evidence type="ECO:0000256" key="7">
    <source>
        <dbReference type="ARBA" id="ARBA00023173"/>
    </source>
</evidence>
<keyword evidence="6 10" id="KW-0472">Membrane</keyword>
<feature type="transmembrane region" description="Helical" evidence="10">
    <location>
        <begin position="20"/>
        <end position="42"/>
    </location>
</feature>
<evidence type="ECO:0000256" key="8">
    <source>
        <dbReference type="ARBA" id="ARBA00023214"/>
    </source>
</evidence>
<feature type="transmembrane region" description="Helical" evidence="10">
    <location>
        <begin position="275"/>
        <end position="293"/>
    </location>
</feature>
<evidence type="ECO:0000313" key="12">
    <source>
        <dbReference type="Proteomes" id="UP000243904"/>
    </source>
</evidence>
<dbReference type="RefSeq" id="WP_146687090.1">
    <property type="nucleotide sequence ID" value="NZ_LT629750.1"/>
</dbReference>
<evidence type="ECO:0000256" key="2">
    <source>
        <dbReference type="ARBA" id="ARBA00022448"/>
    </source>
</evidence>
<dbReference type="InterPro" id="IPR001807">
    <property type="entry name" value="ClC"/>
</dbReference>
<gene>
    <name evidence="11" type="ORF">SAMN05444158_1961</name>
</gene>
<dbReference type="AlphaFoldDB" id="A0A1H1RXX0"/>
<evidence type="ECO:0000256" key="9">
    <source>
        <dbReference type="ARBA" id="ARBA00023303"/>
    </source>
</evidence>
<evidence type="ECO:0000256" key="10">
    <source>
        <dbReference type="SAM" id="Phobius"/>
    </source>
</evidence>
<sequence>MTPEQRRESDRDSGHGSLLVLAVLALIVGAVSGLVGALFLLLLERADRFRDAVIVWAHSEGFAGFLVVSVACAAGAGVAAWLVRRYSPHASGSGIPHVEAVLNEELPQAPFRIIPVKFVAGVLAIGSGLALGREGPSVQMAATIGHLVGKEFRRSWPDCRVLLAAGAGAGLATAFNAPIAGAIFVLEELVRRFELRVAIAALGASATAISVSRVLLGDTADFHVEALAYAGAATRPLYFILGAVAGLVAIVYNRLLLGTIATIDRFDRWPVELRAGLIGAAVGMLAWFAPNLVGGGDAITQRALAGADTLAVLPLVFLLRLGLGAISYAAGTPGGLFAPMLVLGAQLGLLFGQLCQLVFPDLNIQPEGFAVVGMAAFFTGVVRAPLTGIVLVVEMTANVTMLLPMLGACFMAMLAPTLMRDPPIYESLRERTLERERTRLK</sequence>
<dbReference type="GO" id="GO:0034707">
    <property type="term" value="C:chloride channel complex"/>
    <property type="evidence" value="ECO:0007669"/>
    <property type="project" value="UniProtKB-KW"/>
</dbReference>
<evidence type="ECO:0000313" key="11">
    <source>
        <dbReference type="EMBL" id="SDS40535.1"/>
    </source>
</evidence>
<reference evidence="12" key="1">
    <citation type="submission" date="2016-10" db="EMBL/GenBank/DDBJ databases">
        <authorList>
            <person name="Varghese N."/>
            <person name="Submissions S."/>
        </authorList>
    </citation>
    <scope>NUCLEOTIDE SEQUENCE [LARGE SCALE GENOMIC DNA]</scope>
    <source>
        <strain evidence="12">GAS369</strain>
    </source>
</reference>
<dbReference type="EMBL" id="LT629750">
    <property type="protein sequence ID" value="SDS40535.1"/>
    <property type="molecule type" value="Genomic_DNA"/>
</dbReference>
<dbReference type="Gene3D" id="1.10.3080.10">
    <property type="entry name" value="Clc chloride channel"/>
    <property type="match status" value="1"/>
</dbReference>
<keyword evidence="8" id="KW-0868">Chloride</keyword>
<feature type="transmembrane region" description="Helical" evidence="10">
    <location>
        <begin position="197"/>
        <end position="216"/>
    </location>
</feature>
<dbReference type="GO" id="GO:0005254">
    <property type="term" value="F:chloride channel activity"/>
    <property type="evidence" value="ECO:0007669"/>
    <property type="project" value="UniProtKB-KW"/>
</dbReference>
<dbReference type="SUPFAM" id="SSF81340">
    <property type="entry name" value="Clc chloride channel"/>
    <property type="match status" value="1"/>
</dbReference>
<keyword evidence="7" id="KW-0869">Chloride channel</keyword>
<feature type="transmembrane region" description="Helical" evidence="10">
    <location>
        <begin position="399"/>
        <end position="419"/>
    </location>
</feature>
<feature type="transmembrane region" description="Helical" evidence="10">
    <location>
        <begin position="62"/>
        <end position="83"/>
    </location>
</feature>
<evidence type="ECO:0000256" key="5">
    <source>
        <dbReference type="ARBA" id="ARBA00023065"/>
    </source>
</evidence>
<protein>
    <submittedName>
        <fullName evidence="11">Chloride channel protein, CIC family</fullName>
    </submittedName>
</protein>
<feature type="transmembrane region" description="Helical" evidence="10">
    <location>
        <begin position="336"/>
        <end position="359"/>
    </location>
</feature>
<proteinExistence type="predicted"/>
<comment type="subcellular location">
    <subcellularLocation>
        <location evidence="1">Membrane</location>
        <topology evidence="1">Multi-pass membrane protein</topology>
    </subcellularLocation>
</comment>
<name>A0A1H1RXX0_9BRAD</name>
<keyword evidence="9" id="KW-0407">Ion channel</keyword>
<feature type="transmembrane region" description="Helical" evidence="10">
    <location>
        <begin position="371"/>
        <end position="393"/>
    </location>
</feature>
<feature type="transmembrane region" description="Helical" evidence="10">
    <location>
        <begin position="237"/>
        <end position="255"/>
    </location>
</feature>
<organism evidence="11 12">
    <name type="scientific">Bradyrhizobium canariense</name>
    <dbReference type="NCBI Taxonomy" id="255045"/>
    <lineage>
        <taxon>Bacteria</taxon>
        <taxon>Pseudomonadati</taxon>
        <taxon>Pseudomonadota</taxon>
        <taxon>Alphaproteobacteria</taxon>
        <taxon>Hyphomicrobiales</taxon>
        <taxon>Nitrobacteraceae</taxon>
        <taxon>Bradyrhizobium</taxon>
    </lineage>
</organism>
<evidence type="ECO:0000256" key="1">
    <source>
        <dbReference type="ARBA" id="ARBA00004141"/>
    </source>
</evidence>
<feature type="transmembrane region" description="Helical" evidence="10">
    <location>
        <begin position="305"/>
        <end position="330"/>
    </location>
</feature>
<dbReference type="CDD" id="cd01031">
    <property type="entry name" value="EriC"/>
    <property type="match status" value="1"/>
</dbReference>
<dbReference type="PRINTS" id="PR00762">
    <property type="entry name" value="CLCHANNEL"/>
</dbReference>
<dbReference type="InterPro" id="IPR014743">
    <property type="entry name" value="Cl-channel_core"/>
</dbReference>
<evidence type="ECO:0000256" key="3">
    <source>
        <dbReference type="ARBA" id="ARBA00022692"/>
    </source>
</evidence>
<dbReference type="InterPro" id="IPR050368">
    <property type="entry name" value="ClC-type_chloride_channel"/>
</dbReference>
<dbReference type="PANTHER" id="PTHR43427:SF6">
    <property type="entry name" value="CHLORIDE CHANNEL PROTEIN CLC-E"/>
    <property type="match status" value="1"/>
</dbReference>
<evidence type="ECO:0000256" key="4">
    <source>
        <dbReference type="ARBA" id="ARBA00022989"/>
    </source>
</evidence>
<dbReference type="Pfam" id="PF00654">
    <property type="entry name" value="Voltage_CLC"/>
    <property type="match status" value="1"/>
</dbReference>
<keyword evidence="12" id="KW-1185">Reference proteome</keyword>
<keyword evidence="3 10" id="KW-0812">Transmembrane</keyword>
<keyword evidence="2" id="KW-0813">Transport</keyword>
<dbReference type="NCBIfam" id="NF003640">
    <property type="entry name" value="PRK05277.1"/>
    <property type="match status" value="1"/>
</dbReference>
<accession>A0A1H1RXX0</accession>